<evidence type="ECO:0000313" key="2">
    <source>
        <dbReference type="EMBL" id="RVW50080.1"/>
    </source>
</evidence>
<dbReference type="Proteomes" id="UP000288805">
    <property type="component" value="Unassembled WGS sequence"/>
</dbReference>
<sequence length="613" mass="69180">MEQTESDIKRVLQDYQKIGSGARCEEARIEVLNREIKVLEDRVRGSGSVELERHRMRNLLDYQSTLIARAASRTELLAALHEDLLLLFIRRKQLRGFGMGLLKSVWLLKNIVNSEEKKRNGKAVYFLNIMSWVRKSEQFKHSTELSQDSCIRRLVCRTIMAISHLAPLPCAKFMQPLLWTALPEILECGGALPILFNVSLMGLSTDGAEGSGVDAAPNVSLSSALSGGDDENQRFAKNCSELRSMHIMRMSHHEDLEEETTADQQPIPLGVKLLQINMNEDASLTSEDGCEYGDLQYKNNILDNIAMSILDPNANIDNIFKEAVENSNILCVESEGSKKAHRKSSRAKRLFVDFDETGNPTGPSAGVFKRSINSYVCQLLPIRFKQIGEIPVEDYKSVVNALTVKKDLERGIEPQKPSYVDEEDWNAFVAKTKDEEFDRISKKNKASRSQQSALNRKDVQSTAHKRKVKGDQGPEGISIWSKLHKPKQGMAKWAAWSGNLFIRVEISDYFLEADAVGVFNRTTIHDSMDTMVLPINDAVMDTMVLPINEEVVQEQDLESELPLKDYPQLDTPRMQLKHLAFSSLLNQRFDPGYCFVVMSSHSLSHDFHGLRCC</sequence>
<gene>
    <name evidence="2" type="ORF">CK203_106844</name>
</gene>
<evidence type="ECO:0000313" key="3">
    <source>
        <dbReference type="Proteomes" id="UP000288805"/>
    </source>
</evidence>
<dbReference type="EMBL" id="QGNW01001213">
    <property type="protein sequence ID" value="RVW50080.1"/>
    <property type="molecule type" value="Genomic_DNA"/>
</dbReference>
<dbReference type="AlphaFoldDB" id="A0A438EQU3"/>
<reference evidence="2 3" key="1">
    <citation type="journal article" date="2018" name="PLoS Genet.">
        <title>Population sequencing reveals clonal diversity and ancestral inbreeding in the grapevine cultivar Chardonnay.</title>
        <authorList>
            <person name="Roach M.J."/>
            <person name="Johnson D.L."/>
            <person name="Bohlmann J."/>
            <person name="van Vuuren H.J."/>
            <person name="Jones S.J."/>
            <person name="Pretorius I.S."/>
            <person name="Schmidt S.A."/>
            <person name="Borneman A.R."/>
        </authorList>
    </citation>
    <scope>NUCLEOTIDE SEQUENCE [LARGE SCALE GENOMIC DNA]</scope>
    <source>
        <strain evidence="3">cv. Chardonnay</strain>
        <tissue evidence="2">Leaf</tissue>
    </source>
</reference>
<feature type="region of interest" description="Disordered" evidence="1">
    <location>
        <begin position="439"/>
        <end position="477"/>
    </location>
</feature>
<organism evidence="2 3">
    <name type="scientific">Vitis vinifera</name>
    <name type="common">Grape</name>
    <dbReference type="NCBI Taxonomy" id="29760"/>
    <lineage>
        <taxon>Eukaryota</taxon>
        <taxon>Viridiplantae</taxon>
        <taxon>Streptophyta</taxon>
        <taxon>Embryophyta</taxon>
        <taxon>Tracheophyta</taxon>
        <taxon>Spermatophyta</taxon>
        <taxon>Magnoliopsida</taxon>
        <taxon>eudicotyledons</taxon>
        <taxon>Gunneridae</taxon>
        <taxon>Pentapetalae</taxon>
        <taxon>rosids</taxon>
        <taxon>Vitales</taxon>
        <taxon>Vitaceae</taxon>
        <taxon>Viteae</taxon>
        <taxon>Vitis</taxon>
    </lineage>
</organism>
<protein>
    <submittedName>
        <fullName evidence="2">Uncharacterized protein</fullName>
    </submittedName>
</protein>
<name>A0A438EQU3_VITVI</name>
<evidence type="ECO:0000256" key="1">
    <source>
        <dbReference type="SAM" id="MobiDB-lite"/>
    </source>
</evidence>
<proteinExistence type="predicted"/>
<accession>A0A438EQU3</accession>
<comment type="caution">
    <text evidence="2">The sequence shown here is derived from an EMBL/GenBank/DDBJ whole genome shotgun (WGS) entry which is preliminary data.</text>
</comment>